<reference evidence="5" key="1">
    <citation type="submission" date="2017-01" db="EMBL/GenBank/DDBJ databases">
        <title>Comparative genomics of anhydrobiosis in the tardigrade Hypsibius dujardini.</title>
        <authorList>
            <person name="Yoshida Y."/>
            <person name="Koutsovoulos G."/>
            <person name="Laetsch D."/>
            <person name="Stevens L."/>
            <person name="Kumar S."/>
            <person name="Horikawa D."/>
            <person name="Ishino K."/>
            <person name="Komine S."/>
            <person name="Tomita M."/>
            <person name="Blaxter M."/>
            <person name="Arakawa K."/>
        </authorList>
    </citation>
    <scope>NUCLEOTIDE SEQUENCE [LARGE SCALE GENOMIC DNA]</scope>
    <source>
        <strain evidence="5">Z151</strain>
    </source>
</reference>
<proteinExistence type="predicted"/>
<comment type="caution">
    <text evidence="4">The sequence shown here is derived from an EMBL/GenBank/DDBJ whole genome shotgun (WGS) entry which is preliminary data.</text>
</comment>
<name>A0A9X6NCJ0_HYPEX</name>
<dbReference type="OrthoDB" id="10062874at2759"/>
<accession>A0A9X6NCJ0</accession>
<evidence type="ECO:0000256" key="2">
    <source>
        <dbReference type="SAM" id="SignalP"/>
    </source>
</evidence>
<sequence length="425" mass="44138">MRTVMPMRLSCLLGLATLLISAVAAAANLNSSGWEILNISPKVFLSVAYKTFRVPIYRSSTVGEFGWQFYYSPALSLEPSSVSVLLNPATSKDEVILPIRMWDSAYEKAIQTALSSRLEKPISLASIQPLPIEQIRVSFNGKATEAHRVMDQPVQYSGQPADITFRLGCTENNTTATTTTAAAAAAATCTELAKSIRLNANAFTDEWIVLYSFAHTFAGDVQRNADLTARVNVLSAAAAGDRDSAVKSSVDATSGILPTGVIVAYYGEIIPDGWLLCDGSRLDSLQYVQLYQLIGNFTPNLKGRLPGGKSGDVKLGALVGTPIDGLSSDAGGATDGPSKSGNRGSYGSSGGSGYGGGGSGYGSSGGGGYNDPFAGLGGGSCSGNGCNIFTSGGLLSSLTSLAAGSLRQMERKGAPFLAVNYIIKA</sequence>
<dbReference type="SUPFAM" id="SSF88874">
    <property type="entry name" value="Receptor-binding domain of short tail fibre protein gp12"/>
    <property type="match status" value="1"/>
</dbReference>
<dbReference type="InterPro" id="IPR037053">
    <property type="entry name" value="Phage_tail_collar_dom_sf"/>
</dbReference>
<feature type="chain" id="PRO_5040966206" description="Phage tail collar domain-containing protein" evidence="2">
    <location>
        <begin position="27"/>
        <end position="425"/>
    </location>
</feature>
<dbReference type="EMBL" id="MTYJ01000200">
    <property type="protein sequence ID" value="OWA50698.1"/>
    <property type="molecule type" value="Genomic_DNA"/>
</dbReference>
<keyword evidence="5" id="KW-1185">Reference proteome</keyword>
<dbReference type="Proteomes" id="UP000192578">
    <property type="component" value="Unassembled WGS sequence"/>
</dbReference>
<keyword evidence="2" id="KW-0732">Signal</keyword>
<evidence type="ECO:0000313" key="5">
    <source>
        <dbReference type="Proteomes" id="UP000192578"/>
    </source>
</evidence>
<dbReference type="Gene3D" id="3.90.1340.10">
    <property type="entry name" value="Phage tail collar domain"/>
    <property type="match status" value="1"/>
</dbReference>
<gene>
    <name evidence="4" type="ORF">BV898_15207</name>
</gene>
<evidence type="ECO:0000256" key="1">
    <source>
        <dbReference type="SAM" id="MobiDB-lite"/>
    </source>
</evidence>
<dbReference type="InterPro" id="IPR011083">
    <property type="entry name" value="Phage_tail_collar_dom"/>
</dbReference>
<evidence type="ECO:0000259" key="3">
    <source>
        <dbReference type="Pfam" id="PF07484"/>
    </source>
</evidence>
<dbReference type="Pfam" id="PF07484">
    <property type="entry name" value="Collar"/>
    <property type="match status" value="1"/>
</dbReference>
<organism evidence="4 5">
    <name type="scientific">Hypsibius exemplaris</name>
    <name type="common">Freshwater tardigrade</name>
    <dbReference type="NCBI Taxonomy" id="2072580"/>
    <lineage>
        <taxon>Eukaryota</taxon>
        <taxon>Metazoa</taxon>
        <taxon>Ecdysozoa</taxon>
        <taxon>Tardigrada</taxon>
        <taxon>Eutardigrada</taxon>
        <taxon>Parachela</taxon>
        <taxon>Hypsibioidea</taxon>
        <taxon>Hypsibiidae</taxon>
        <taxon>Hypsibius</taxon>
    </lineage>
</organism>
<protein>
    <recommendedName>
        <fullName evidence="3">Phage tail collar domain-containing protein</fullName>
    </recommendedName>
</protein>
<feature type="signal peptide" evidence="2">
    <location>
        <begin position="1"/>
        <end position="26"/>
    </location>
</feature>
<feature type="region of interest" description="Disordered" evidence="1">
    <location>
        <begin position="328"/>
        <end position="348"/>
    </location>
</feature>
<evidence type="ECO:0000313" key="4">
    <source>
        <dbReference type="EMBL" id="OWA50698.1"/>
    </source>
</evidence>
<dbReference type="AlphaFoldDB" id="A0A9X6NCJ0"/>
<feature type="domain" description="Phage tail collar" evidence="3">
    <location>
        <begin position="260"/>
        <end position="296"/>
    </location>
</feature>